<dbReference type="Proteomes" id="UP000067683">
    <property type="component" value="Chromosome"/>
</dbReference>
<evidence type="ECO:0000313" key="2">
    <source>
        <dbReference type="Proteomes" id="UP000067683"/>
    </source>
</evidence>
<reference evidence="1" key="1">
    <citation type="submission" date="2016-01" db="EMBL/GenBank/DDBJ databases">
        <title>Complete genome of Planococcus rifietoensis type strain M8.</title>
        <authorList>
            <person name="See-Too W.S."/>
        </authorList>
    </citation>
    <scope>NUCLEOTIDE SEQUENCE [LARGE SCALE GENOMIC DNA]</scope>
    <source>
        <strain evidence="1">M8</strain>
    </source>
</reference>
<dbReference type="OrthoDB" id="2731896at2"/>
<sequence length="193" mass="21823">MRKRKNFKLEMNMEKEIGQDTVLILPDYDENGCLNSVIYHTDGMIKVESKPFDLIDTNLRFRGSSMRGAVEGSAAILGKLNKNPIIIDRDKGIILLPSKSALLDGCVWLSLQHIMECISIDGCTTKVNLSNGSSIILDGSKKSIQRRMEKAYELQFKMEAQKRFFESARTLPETTYHLVKQAGHVNYEHKAAE</sequence>
<evidence type="ECO:0008006" key="3">
    <source>
        <dbReference type="Google" id="ProtNLM"/>
    </source>
</evidence>
<gene>
    <name evidence="1" type="ORF">AUC31_15070</name>
</gene>
<organism evidence="1 2">
    <name type="scientific">Planococcus rifietoensis</name>
    <dbReference type="NCBI Taxonomy" id="200991"/>
    <lineage>
        <taxon>Bacteria</taxon>
        <taxon>Bacillati</taxon>
        <taxon>Bacillota</taxon>
        <taxon>Bacilli</taxon>
        <taxon>Bacillales</taxon>
        <taxon>Caryophanaceae</taxon>
        <taxon>Planococcus</taxon>
    </lineage>
</organism>
<protein>
    <recommendedName>
        <fullName evidence="3">Competence protein</fullName>
    </recommendedName>
</protein>
<proteinExistence type="predicted"/>
<dbReference type="RefSeq" id="WP_058383141.1">
    <property type="nucleotide sequence ID" value="NZ_CP013659.2"/>
</dbReference>
<accession>A0A0U2PDP7</accession>
<dbReference type="InterPro" id="IPR010461">
    <property type="entry name" value="ComK"/>
</dbReference>
<dbReference type="GO" id="GO:0030420">
    <property type="term" value="P:establishment of competence for transformation"/>
    <property type="evidence" value="ECO:0007669"/>
    <property type="project" value="InterPro"/>
</dbReference>
<keyword evidence="2" id="KW-1185">Reference proteome</keyword>
<dbReference type="Pfam" id="PF06338">
    <property type="entry name" value="ComK"/>
    <property type="match status" value="1"/>
</dbReference>
<dbReference type="KEGG" id="prt:AUC31_15070"/>
<dbReference type="AlphaFoldDB" id="A0A0U2PDP7"/>
<dbReference type="EMBL" id="CP013659">
    <property type="protein sequence ID" value="ALS76439.1"/>
    <property type="molecule type" value="Genomic_DNA"/>
</dbReference>
<name>A0A0U2PDP7_9BACL</name>
<dbReference type="STRING" id="200991.AUC31_15070"/>
<evidence type="ECO:0000313" key="1">
    <source>
        <dbReference type="EMBL" id="ALS76439.1"/>
    </source>
</evidence>